<evidence type="ECO:0000256" key="1">
    <source>
        <dbReference type="SAM" id="MobiDB-lite"/>
    </source>
</evidence>
<dbReference type="AlphaFoldDB" id="A0A552X1V1"/>
<protein>
    <recommendedName>
        <fullName evidence="5">Auto-transporter adhesin head GIN domain-containing protein</fullName>
    </recommendedName>
</protein>
<name>A0A552X1V1_9GAMM</name>
<proteinExistence type="predicted"/>
<dbReference type="Proteomes" id="UP000320359">
    <property type="component" value="Unassembled WGS sequence"/>
</dbReference>
<keyword evidence="2" id="KW-0732">Signal</keyword>
<reference evidence="3 4" key="1">
    <citation type="submission" date="2019-07" db="EMBL/GenBank/DDBJ databases">
        <authorList>
            <person name="Yang M."/>
            <person name="Zhao D."/>
            <person name="Xiang H."/>
        </authorList>
    </citation>
    <scope>NUCLEOTIDE SEQUENCE [LARGE SCALE GENOMIC DNA]</scope>
    <source>
        <strain evidence="3 4">IM1326</strain>
    </source>
</reference>
<feature type="region of interest" description="Disordered" evidence="1">
    <location>
        <begin position="269"/>
        <end position="289"/>
    </location>
</feature>
<sequence>MKIQYLVAGLCVGALVLHFSSKNPAFANDSRCKVSKTETFSLTIDQAKRLQVGIGPDKLTLRGRRGDAGDIKVRFCASDDSRMDAMRADLAIRNENATLELDHGGQSNRTSGGWFSRRKSSYSYFEIEGNLSALMDVDVSVGSGSANISGFSSANTIIGSGSLSVEDIANKVSVTVGSGKATLRNIGELDVGAIGSGSAEVRRVRGGVAVGSIGSGKAHLNQVEGNVSVGNIGSGSFRAEDVTDSVVVGSVGSGSVVVRNVEGDLTVRSKGSGSISHERVSGQVRVPNR</sequence>
<dbReference type="OrthoDB" id="6399970at2"/>
<dbReference type="EMBL" id="VJWL01000002">
    <property type="protein sequence ID" value="TRW48869.1"/>
    <property type="molecule type" value="Genomic_DNA"/>
</dbReference>
<gene>
    <name evidence="3" type="ORF">FM042_07760</name>
</gene>
<dbReference type="RefSeq" id="WP_143235855.1">
    <property type="nucleotide sequence ID" value="NZ_VJWL01000002.1"/>
</dbReference>
<evidence type="ECO:0008006" key="5">
    <source>
        <dbReference type="Google" id="ProtNLM"/>
    </source>
</evidence>
<evidence type="ECO:0000313" key="3">
    <source>
        <dbReference type="EMBL" id="TRW48869.1"/>
    </source>
</evidence>
<feature type="signal peptide" evidence="2">
    <location>
        <begin position="1"/>
        <end position="27"/>
    </location>
</feature>
<keyword evidence="4" id="KW-1185">Reference proteome</keyword>
<accession>A0A552X1V1</accession>
<feature type="chain" id="PRO_5022026351" description="Auto-transporter adhesin head GIN domain-containing protein" evidence="2">
    <location>
        <begin position="28"/>
        <end position="289"/>
    </location>
</feature>
<evidence type="ECO:0000313" key="4">
    <source>
        <dbReference type="Proteomes" id="UP000320359"/>
    </source>
</evidence>
<comment type="caution">
    <text evidence="3">The sequence shown here is derived from an EMBL/GenBank/DDBJ whole genome shotgun (WGS) entry which is preliminary data.</text>
</comment>
<evidence type="ECO:0000256" key="2">
    <source>
        <dbReference type="SAM" id="SignalP"/>
    </source>
</evidence>
<dbReference type="Gene3D" id="2.160.20.120">
    <property type="match status" value="1"/>
</dbReference>
<organism evidence="3 4">
    <name type="scientific">Aliidiomarina halalkaliphila</name>
    <dbReference type="NCBI Taxonomy" id="2593535"/>
    <lineage>
        <taxon>Bacteria</taxon>
        <taxon>Pseudomonadati</taxon>
        <taxon>Pseudomonadota</taxon>
        <taxon>Gammaproteobacteria</taxon>
        <taxon>Alteromonadales</taxon>
        <taxon>Idiomarinaceae</taxon>
        <taxon>Aliidiomarina</taxon>
    </lineage>
</organism>